<evidence type="ECO:0000259" key="9">
    <source>
        <dbReference type="Pfam" id="PF00155"/>
    </source>
</evidence>
<dbReference type="GO" id="GO:0016020">
    <property type="term" value="C:membrane"/>
    <property type="evidence" value="ECO:0007669"/>
    <property type="project" value="GOC"/>
</dbReference>
<dbReference type="VEuPathDB" id="MicrosporidiaDB:AAJ76_600098093"/>
<dbReference type="GO" id="GO:0046512">
    <property type="term" value="P:sphingosine biosynthetic process"/>
    <property type="evidence" value="ECO:0007669"/>
    <property type="project" value="TreeGrafter"/>
</dbReference>
<evidence type="ECO:0000313" key="11">
    <source>
        <dbReference type="Proteomes" id="UP000034350"/>
    </source>
</evidence>
<dbReference type="GO" id="GO:0030170">
    <property type="term" value="F:pyridoxal phosphate binding"/>
    <property type="evidence" value="ECO:0007669"/>
    <property type="project" value="InterPro"/>
</dbReference>
<comment type="catalytic activity">
    <reaction evidence="6">
        <text>L-serine + hexadecanoyl-CoA + H(+) = 3-oxosphinganine + CO2 + CoA</text>
        <dbReference type="Rhea" id="RHEA:14761"/>
        <dbReference type="ChEBI" id="CHEBI:15378"/>
        <dbReference type="ChEBI" id="CHEBI:16526"/>
        <dbReference type="ChEBI" id="CHEBI:33384"/>
        <dbReference type="ChEBI" id="CHEBI:57287"/>
        <dbReference type="ChEBI" id="CHEBI:57379"/>
        <dbReference type="ChEBI" id="CHEBI:58299"/>
        <dbReference type="EC" id="2.3.1.50"/>
    </reaction>
</comment>
<proteinExistence type="inferred from homology"/>
<dbReference type="InterPro" id="IPR004839">
    <property type="entry name" value="Aminotransferase_I/II_large"/>
</dbReference>
<keyword evidence="8" id="KW-0812">Transmembrane</keyword>
<dbReference type="AlphaFoldDB" id="A0A0F9ZFJ7"/>
<comment type="cofactor">
    <cofactor evidence="1 7">
        <name>pyridoxal 5'-phosphate</name>
        <dbReference type="ChEBI" id="CHEBI:597326"/>
    </cofactor>
</comment>
<comment type="caution">
    <text evidence="10">The sequence shown here is derived from an EMBL/GenBank/DDBJ whole genome shotgun (WGS) entry which is preliminary data.</text>
</comment>
<evidence type="ECO:0000313" key="10">
    <source>
        <dbReference type="EMBL" id="KKO76179.1"/>
    </source>
</evidence>
<keyword evidence="8" id="KW-1133">Transmembrane helix</keyword>
<dbReference type="InterPro" id="IPR050087">
    <property type="entry name" value="AON_synthase_class-II"/>
</dbReference>
<gene>
    <name evidence="10" type="ORF">AAJ76_600098093</name>
</gene>
<keyword evidence="11" id="KW-1185">Reference proteome</keyword>
<dbReference type="OrthoDB" id="65434at2759"/>
<evidence type="ECO:0000256" key="3">
    <source>
        <dbReference type="ARBA" id="ARBA00013220"/>
    </source>
</evidence>
<dbReference type="PROSITE" id="PS00599">
    <property type="entry name" value="AA_TRANSFER_CLASS_2"/>
    <property type="match status" value="1"/>
</dbReference>
<feature type="domain" description="Aminotransferase class I/classII large" evidence="9">
    <location>
        <begin position="100"/>
        <end position="454"/>
    </location>
</feature>
<dbReference type="Proteomes" id="UP000034350">
    <property type="component" value="Unassembled WGS sequence"/>
</dbReference>
<dbReference type="GO" id="GO:0004758">
    <property type="term" value="F:serine C-palmitoyltransferase activity"/>
    <property type="evidence" value="ECO:0007669"/>
    <property type="project" value="UniProtKB-EC"/>
</dbReference>
<keyword evidence="4 10" id="KW-0808">Transferase</keyword>
<feature type="transmembrane region" description="Helical" evidence="8">
    <location>
        <begin position="12"/>
        <end position="31"/>
    </location>
</feature>
<dbReference type="VEuPathDB" id="MicrosporidiaDB:G9O61_00g017760"/>
<dbReference type="PANTHER" id="PTHR13693">
    <property type="entry name" value="CLASS II AMINOTRANSFERASE/8-AMINO-7-OXONONANOATE SYNTHASE"/>
    <property type="match status" value="1"/>
</dbReference>
<evidence type="ECO:0000256" key="6">
    <source>
        <dbReference type="ARBA" id="ARBA00048528"/>
    </source>
</evidence>
<dbReference type="SUPFAM" id="SSF53383">
    <property type="entry name" value="PLP-dependent transferases"/>
    <property type="match status" value="1"/>
</dbReference>
<dbReference type="GeneID" id="36321092"/>
<dbReference type="Pfam" id="PF00155">
    <property type="entry name" value="Aminotran_1_2"/>
    <property type="match status" value="1"/>
</dbReference>
<dbReference type="EMBL" id="JPQZ01000006">
    <property type="protein sequence ID" value="KKO76179.1"/>
    <property type="molecule type" value="Genomic_DNA"/>
</dbReference>
<keyword evidence="5 7" id="KW-0663">Pyridoxal phosphate</keyword>
<dbReference type="InterPro" id="IPR015421">
    <property type="entry name" value="PyrdxlP-dep_Trfase_major"/>
</dbReference>
<dbReference type="Gene3D" id="3.40.640.10">
    <property type="entry name" value="Type I PLP-dependent aspartate aminotransferase-like (Major domain)"/>
    <property type="match status" value="1"/>
</dbReference>
<comment type="similarity">
    <text evidence="2 7">Belongs to the class-II pyridoxal-phosphate-dependent aminotransferase family.</text>
</comment>
<name>A0A0F9ZFJ7_9MICR</name>
<evidence type="ECO:0000256" key="5">
    <source>
        <dbReference type="ARBA" id="ARBA00022898"/>
    </source>
</evidence>
<keyword evidence="8" id="KW-0472">Membrane</keyword>
<dbReference type="InterPro" id="IPR015424">
    <property type="entry name" value="PyrdxlP-dep_Trfase"/>
</dbReference>
<dbReference type="VEuPathDB" id="MicrosporidiaDB:NCER_100800"/>
<dbReference type="InterPro" id="IPR015422">
    <property type="entry name" value="PyrdxlP-dep_Trfase_small"/>
</dbReference>
<evidence type="ECO:0000256" key="4">
    <source>
        <dbReference type="ARBA" id="ARBA00022679"/>
    </source>
</evidence>
<dbReference type="GO" id="GO:0046513">
    <property type="term" value="P:ceramide biosynthetic process"/>
    <property type="evidence" value="ECO:0007669"/>
    <property type="project" value="TreeGrafter"/>
</dbReference>
<dbReference type="Gene3D" id="3.90.1150.10">
    <property type="entry name" value="Aspartate Aminotransferase, domain 1"/>
    <property type="match status" value="1"/>
</dbReference>
<protein>
    <recommendedName>
        <fullName evidence="3">serine C-palmitoyltransferase</fullName>
        <ecNumber evidence="3">2.3.1.50</ecNumber>
    </recommendedName>
</protein>
<accession>A0A0F9ZFJ7</accession>
<evidence type="ECO:0000256" key="7">
    <source>
        <dbReference type="RuleBase" id="RU003693"/>
    </source>
</evidence>
<dbReference type="PANTHER" id="PTHR13693:SF3">
    <property type="entry name" value="LD36009P"/>
    <property type="match status" value="1"/>
</dbReference>
<dbReference type="InterPro" id="IPR001917">
    <property type="entry name" value="Aminotrans_II_pyridoxalP_BS"/>
</dbReference>
<organism evidence="10 11">
    <name type="scientific">Vairimorpha ceranae</name>
    <dbReference type="NCBI Taxonomy" id="40302"/>
    <lineage>
        <taxon>Eukaryota</taxon>
        <taxon>Fungi</taxon>
        <taxon>Fungi incertae sedis</taxon>
        <taxon>Microsporidia</taxon>
        <taxon>Nosematidae</taxon>
        <taxon>Vairimorpha</taxon>
    </lineage>
</organism>
<evidence type="ECO:0000256" key="8">
    <source>
        <dbReference type="SAM" id="Phobius"/>
    </source>
</evidence>
<reference evidence="10 11" key="1">
    <citation type="journal article" date="2015" name="Environ. Microbiol.">
        <title>Genome analyses suggest the presence of polyploidy and recent human-driven expansions in eight global populations of the honeybee pathogen Nosema ceranae.</title>
        <authorList>
            <person name="Pelin A."/>
            <person name="Selman M."/>
            <person name="Aris-Brosou S."/>
            <person name="Farinelli L."/>
            <person name="Corradi N."/>
        </authorList>
    </citation>
    <scope>NUCLEOTIDE SEQUENCE [LARGE SCALE GENOMIC DNA]</scope>
    <source>
        <strain evidence="10 11">PA08 1199</strain>
    </source>
</reference>
<dbReference type="EC" id="2.3.1.50" evidence="3"/>
<dbReference type="OMA" id="QPRANGC"/>
<evidence type="ECO:0000256" key="2">
    <source>
        <dbReference type="ARBA" id="ARBA00008392"/>
    </source>
</evidence>
<sequence>MYSSSSSNFSLITTYISYLLLIFIGYINDLANKLFRYKKCNEIPILSDLQSFYCRNCEKRILDCVNFPIKGKPGRLINVVERKVFKRSEELQLTGKIMPLINFGSYNYLGFGVTSPKLLKKLHQAIDNNPINIAACPRDIGRHKLLRKLEKSMADFLHKEACIVFPMGYGTNTSNIPCLLNEGTLVYSDILNHASIITGLKMGKATVKTFKHNDMEDLEKRLVYDISQGQPITHRSWRKIIVIVEGIYSMEGTILKLPELVALKKKYKFYIFIDEAHSIGALGKTGRGVCEHHNVDFGDVDILMGTFTKSFAGMGGYIAASKKIVDHFRIYSDFTRFGEQMTPVVATQILECLKIIKDTKIGTNKLKRLHRNVNLMRNGLNKIGLFVLGDDSSPVIPIIISHPAKLCELSRLCREEGIGVVIVGYPGAPILYGRVRLCMSSSHSKKDIERTLDVLEKASKLLGFRVNNK</sequence>
<dbReference type="GO" id="GO:0017059">
    <property type="term" value="C:serine palmitoyltransferase complex"/>
    <property type="evidence" value="ECO:0007669"/>
    <property type="project" value="TreeGrafter"/>
</dbReference>
<dbReference type="RefSeq" id="XP_024331921.1">
    <property type="nucleotide sequence ID" value="XM_024476142.1"/>
</dbReference>
<evidence type="ECO:0000256" key="1">
    <source>
        <dbReference type="ARBA" id="ARBA00001933"/>
    </source>
</evidence>